<dbReference type="EMBL" id="JBJJXI010000108">
    <property type="protein sequence ID" value="KAL3391587.1"/>
    <property type="molecule type" value="Genomic_DNA"/>
</dbReference>
<dbReference type="Proteomes" id="UP001627154">
    <property type="component" value="Unassembled WGS sequence"/>
</dbReference>
<dbReference type="AlphaFoldDB" id="A0ABD2WGC8"/>
<name>A0ABD2WGC8_9HYME</name>
<evidence type="ECO:0000313" key="1">
    <source>
        <dbReference type="EMBL" id="KAL3391587.1"/>
    </source>
</evidence>
<keyword evidence="2" id="KW-1185">Reference proteome</keyword>
<organism evidence="1 2">
    <name type="scientific">Trichogramma kaykai</name>
    <dbReference type="NCBI Taxonomy" id="54128"/>
    <lineage>
        <taxon>Eukaryota</taxon>
        <taxon>Metazoa</taxon>
        <taxon>Ecdysozoa</taxon>
        <taxon>Arthropoda</taxon>
        <taxon>Hexapoda</taxon>
        <taxon>Insecta</taxon>
        <taxon>Pterygota</taxon>
        <taxon>Neoptera</taxon>
        <taxon>Endopterygota</taxon>
        <taxon>Hymenoptera</taxon>
        <taxon>Apocrita</taxon>
        <taxon>Proctotrupomorpha</taxon>
        <taxon>Chalcidoidea</taxon>
        <taxon>Trichogrammatidae</taxon>
        <taxon>Trichogramma</taxon>
    </lineage>
</organism>
<accession>A0ABD2WGC8</accession>
<evidence type="ECO:0000313" key="2">
    <source>
        <dbReference type="Proteomes" id="UP001627154"/>
    </source>
</evidence>
<proteinExistence type="predicted"/>
<reference evidence="1 2" key="1">
    <citation type="journal article" date="2024" name="bioRxiv">
        <title>A reference genome for Trichogramma kaykai: A tiny desert-dwelling parasitoid wasp with competing sex-ratio distorters.</title>
        <authorList>
            <person name="Culotta J."/>
            <person name="Lindsey A.R."/>
        </authorList>
    </citation>
    <scope>NUCLEOTIDE SEQUENCE [LARGE SCALE GENOMIC DNA]</scope>
    <source>
        <strain evidence="1 2">KSX58</strain>
    </source>
</reference>
<gene>
    <name evidence="1" type="ORF">TKK_013524</name>
</gene>
<sequence>MGQNRGPNLQLTVTPDAGVMRWKPSIDSDVHSINLDAVERQLKSSGHLFGQSNLKEWRIRRGVVLEGLYQDSPMTGKAENR</sequence>
<protein>
    <submittedName>
        <fullName evidence="1">Uncharacterized protein</fullName>
    </submittedName>
</protein>
<comment type="caution">
    <text evidence="1">The sequence shown here is derived from an EMBL/GenBank/DDBJ whole genome shotgun (WGS) entry which is preliminary data.</text>
</comment>